<dbReference type="InterPro" id="IPR037185">
    <property type="entry name" value="EmrE-like"/>
</dbReference>
<evidence type="ECO:0000256" key="5">
    <source>
        <dbReference type="ARBA" id="ARBA00022692"/>
    </source>
</evidence>
<feature type="transmembrane region" description="Helical" evidence="8">
    <location>
        <begin position="156"/>
        <end position="171"/>
    </location>
</feature>
<dbReference type="InterPro" id="IPR004626">
    <property type="entry name" value="RarD"/>
</dbReference>
<feature type="domain" description="EamA" evidence="9">
    <location>
        <begin position="159"/>
        <end position="289"/>
    </location>
</feature>
<accession>A0A9X2DNI2</accession>
<feature type="transmembrane region" description="Helical" evidence="8">
    <location>
        <begin position="9"/>
        <end position="27"/>
    </location>
</feature>
<feature type="transmembrane region" description="Helical" evidence="8">
    <location>
        <begin position="39"/>
        <end position="56"/>
    </location>
</feature>
<keyword evidence="5 8" id="KW-0812">Transmembrane</keyword>
<organism evidence="10 11">
    <name type="scientific">Halalkalibacter oceani</name>
    <dbReference type="NCBI Taxonomy" id="1653776"/>
    <lineage>
        <taxon>Bacteria</taxon>
        <taxon>Bacillati</taxon>
        <taxon>Bacillota</taxon>
        <taxon>Bacilli</taxon>
        <taxon>Bacillales</taxon>
        <taxon>Bacillaceae</taxon>
        <taxon>Halalkalibacter</taxon>
    </lineage>
</organism>
<keyword evidence="3" id="KW-0813">Transport</keyword>
<evidence type="ECO:0000259" key="9">
    <source>
        <dbReference type="Pfam" id="PF00892"/>
    </source>
</evidence>
<dbReference type="NCBIfam" id="TIGR00688">
    <property type="entry name" value="rarD"/>
    <property type="match status" value="1"/>
</dbReference>
<keyword evidence="11" id="KW-1185">Reference proteome</keyword>
<dbReference type="EMBL" id="JAMBOL010000006">
    <property type="protein sequence ID" value="MCM3714176.1"/>
    <property type="molecule type" value="Genomic_DNA"/>
</dbReference>
<dbReference type="GO" id="GO:0005886">
    <property type="term" value="C:plasma membrane"/>
    <property type="evidence" value="ECO:0007669"/>
    <property type="project" value="UniProtKB-SubCell"/>
</dbReference>
<dbReference type="Pfam" id="PF00892">
    <property type="entry name" value="EamA"/>
    <property type="match status" value="2"/>
</dbReference>
<evidence type="ECO:0000256" key="4">
    <source>
        <dbReference type="ARBA" id="ARBA00022475"/>
    </source>
</evidence>
<dbReference type="InterPro" id="IPR000620">
    <property type="entry name" value="EamA_dom"/>
</dbReference>
<feature type="transmembrane region" description="Helical" evidence="8">
    <location>
        <begin position="249"/>
        <end position="266"/>
    </location>
</feature>
<feature type="transmembrane region" description="Helical" evidence="8">
    <location>
        <begin position="272"/>
        <end position="295"/>
    </location>
</feature>
<keyword evidence="7 8" id="KW-0472">Membrane</keyword>
<evidence type="ECO:0000256" key="3">
    <source>
        <dbReference type="ARBA" id="ARBA00022448"/>
    </source>
</evidence>
<feature type="transmembrane region" description="Helical" evidence="8">
    <location>
        <begin position="178"/>
        <end position="201"/>
    </location>
</feature>
<feature type="transmembrane region" description="Helical" evidence="8">
    <location>
        <begin position="108"/>
        <end position="125"/>
    </location>
</feature>
<feature type="transmembrane region" description="Helical" evidence="8">
    <location>
        <begin position="216"/>
        <end position="237"/>
    </location>
</feature>
<evidence type="ECO:0000256" key="2">
    <source>
        <dbReference type="ARBA" id="ARBA00007362"/>
    </source>
</evidence>
<comment type="subcellular location">
    <subcellularLocation>
        <location evidence="1">Cell membrane</location>
        <topology evidence="1">Multi-pass membrane protein</topology>
    </subcellularLocation>
</comment>
<sequence length="322" mass="36816">MQDNAHRNGVIATITAYLIWGILPLYWKLLEHIPAMEVLAHRIIWSLVLMLLLLFARKQLPSFWKECKVIFSNKKSAFGITFAAFFISINWFLYIWAVANDRVIEASLGYYINPLISVLLGILFLKERISRWQVVSFVLAFIGVMMLTLFYGVVPWVSLILACSFGIYGLLKKTVQIGALFGLTIETLITAPFALGFLFFYHQQLAESRSFFVDSTTAWLLIIAGAATAIPLLLFATGARRIPLSLMGFLQYIAPTLMLILGIFLYKEPFHLLQLIAFLFIWIGLFIFTTSRLGFFQKLGRYLPFWHGHRKKEGIERGKQAL</sequence>
<evidence type="ECO:0000256" key="6">
    <source>
        <dbReference type="ARBA" id="ARBA00022989"/>
    </source>
</evidence>
<keyword evidence="6 8" id="KW-1133">Transmembrane helix</keyword>
<dbReference type="Proteomes" id="UP001139179">
    <property type="component" value="Unassembled WGS sequence"/>
</dbReference>
<dbReference type="PANTHER" id="PTHR22911">
    <property type="entry name" value="ACYL-MALONYL CONDENSING ENZYME-RELATED"/>
    <property type="match status" value="1"/>
</dbReference>
<keyword evidence="4" id="KW-1003">Cell membrane</keyword>
<evidence type="ECO:0000313" key="10">
    <source>
        <dbReference type="EMBL" id="MCM3714176.1"/>
    </source>
</evidence>
<gene>
    <name evidence="10" type="primary">rarD</name>
    <name evidence="10" type="ORF">M3202_08765</name>
</gene>
<dbReference type="AlphaFoldDB" id="A0A9X2DNI2"/>
<evidence type="ECO:0000313" key="11">
    <source>
        <dbReference type="Proteomes" id="UP001139179"/>
    </source>
</evidence>
<comment type="similarity">
    <text evidence="2">Belongs to the EamA transporter family.</text>
</comment>
<evidence type="ECO:0000256" key="8">
    <source>
        <dbReference type="SAM" id="Phobius"/>
    </source>
</evidence>
<comment type="caution">
    <text evidence="10">The sequence shown here is derived from an EMBL/GenBank/DDBJ whole genome shotgun (WGS) entry which is preliminary data.</text>
</comment>
<dbReference type="SUPFAM" id="SSF103481">
    <property type="entry name" value="Multidrug resistance efflux transporter EmrE"/>
    <property type="match status" value="2"/>
</dbReference>
<dbReference type="PANTHER" id="PTHR22911:SF137">
    <property type="entry name" value="SOLUTE CARRIER FAMILY 35 MEMBER G2-RELATED"/>
    <property type="match status" value="1"/>
</dbReference>
<feature type="domain" description="EamA" evidence="9">
    <location>
        <begin position="9"/>
        <end position="148"/>
    </location>
</feature>
<dbReference type="RefSeq" id="WP_251222970.1">
    <property type="nucleotide sequence ID" value="NZ_JAMBOL010000006.1"/>
</dbReference>
<evidence type="ECO:0000256" key="7">
    <source>
        <dbReference type="ARBA" id="ARBA00023136"/>
    </source>
</evidence>
<name>A0A9X2DNI2_9BACI</name>
<feature type="transmembrane region" description="Helical" evidence="8">
    <location>
        <begin position="132"/>
        <end position="150"/>
    </location>
</feature>
<protein>
    <submittedName>
        <fullName evidence="10">EamA family transporter RarD</fullName>
    </submittedName>
</protein>
<proteinExistence type="inferred from homology"/>
<feature type="transmembrane region" description="Helical" evidence="8">
    <location>
        <begin position="77"/>
        <end position="96"/>
    </location>
</feature>
<evidence type="ECO:0000256" key="1">
    <source>
        <dbReference type="ARBA" id="ARBA00004651"/>
    </source>
</evidence>
<reference evidence="10" key="1">
    <citation type="submission" date="2022-05" db="EMBL/GenBank/DDBJ databases">
        <title>Comparative Genomics of Spacecraft Associated Microbes.</title>
        <authorList>
            <person name="Tran M.T."/>
            <person name="Wright A."/>
            <person name="Seuylemezian A."/>
            <person name="Eisen J."/>
            <person name="Coil D."/>
        </authorList>
    </citation>
    <scope>NUCLEOTIDE SEQUENCE</scope>
    <source>
        <strain evidence="10">214.1.1</strain>
    </source>
</reference>